<protein>
    <recommendedName>
        <fullName evidence="6">Zn(2)-C6 fungal-type domain-containing protein</fullName>
    </recommendedName>
</protein>
<keyword evidence="2" id="KW-0238">DNA-binding</keyword>
<dbReference type="InterPro" id="IPR036864">
    <property type="entry name" value="Zn2-C6_fun-type_DNA-bd_sf"/>
</dbReference>
<name>A0A5N6E6F7_9EURO</name>
<dbReference type="CDD" id="cd00067">
    <property type="entry name" value="GAL4"/>
    <property type="match status" value="1"/>
</dbReference>
<dbReference type="EMBL" id="ML733806">
    <property type="protein sequence ID" value="KAB8212889.1"/>
    <property type="molecule type" value="Genomic_DNA"/>
</dbReference>
<keyword evidence="4" id="KW-0539">Nucleus</keyword>
<gene>
    <name evidence="7" type="ORF">BDV33DRAFT_185946</name>
</gene>
<feature type="domain" description="Zn(2)-C6 fungal-type" evidence="6">
    <location>
        <begin position="37"/>
        <end position="66"/>
    </location>
</feature>
<dbReference type="AlphaFoldDB" id="A0A5N6E6F7"/>
<dbReference type="GO" id="GO:0000981">
    <property type="term" value="F:DNA-binding transcription factor activity, RNA polymerase II-specific"/>
    <property type="evidence" value="ECO:0007669"/>
    <property type="project" value="InterPro"/>
</dbReference>
<keyword evidence="1" id="KW-0805">Transcription regulation</keyword>
<dbReference type="SUPFAM" id="SSF57701">
    <property type="entry name" value="Zn2/Cys6 DNA-binding domain"/>
    <property type="match status" value="1"/>
</dbReference>
<evidence type="ECO:0000313" key="8">
    <source>
        <dbReference type="Proteomes" id="UP000326799"/>
    </source>
</evidence>
<dbReference type="Pfam" id="PF00172">
    <property type="entry name" value="Zn_clus"/>
    <property type="match status" value="1"/>
</dbReference>
<dbReference type="PANTHER" id="PTHR47256:SF1">
    <property type="entry name" value="ZN(II)2CYS6 TRANSCRIPTION FACTOR (EUROFUNG)"/>
    <property type="match status" value="1"/>
</dbReference>
<evidence type="ECO:0000256" key="3">
    <source>
        <dbReference type="ARBA" id="ARBA00023163"/>
    </source>
</evidence>
<evidence type="ECO:0000256" key="5">
    <source>
        <dbReference type="SAM" id="MobiDB-lite"/>
    </source>
</evidence>
<dbReference type="InterPro" id="IPR001138">
    <property type="entry name" value="Zn2Cys6_DnaBD"/>
</dbReference>
<reference evidence="7 8" key="1">
    <citation type="submission" date="2019-04" db="EMBL/GenBank/DDBJ databases">
        <title>Fungal friends and foes A comparative genomics study of 23 Aspergillus species from section Flavi.</title>
        <authorList>
            <consortium name="DOE Joint Genome Institute"/>
            <person name="Kjaerbolling I."/>
            <person name="Vesth T.C."/>
            <person name="Frisvad J.C."/>
            <person name="Nybo J.L."/>
            <person name="Theobald S."/>
            <person name="Kildgaard S."/>
            <person name="Petersen T.I."/>
            <person name="Kuo A."/>
            <person name="Sato A."/>
            <person name="Lyhne E.K."/>
            <person name="Kogle M.E."/>
            <person name="Wiebenga A."/>
            <person name="Kun R.S."/>
            <person name="Lubbers R.J."/>
            <person name="Makela M.R."/>
            <person name="Barry K."/>
            <person name="Chovatia M."/>
            <person name="Clum A."/>
            <person name="Daum C."/>
            <person name="Haridas S."/>
            <person name="He G."/>
            <person name="LaButti K."/>
            <person name="Lipzen A."/>
            <person name="Mondo S."/>
            <person name="Pangilinan J."/>
            <person name="Riley R."/>
            <person name="Salamov A."/>
            <person name="Simmons B.A."/>
            <person name="Magnuson J.K."/>
            <person name="Henrissat B."/>
            <person name="Mortensen U.H."/>
            <person name="Larsen T.O."/>
            <person name="De vries R.P."/>
            <person name="Grigoriev I.V."/>
            <person name="Machida M."/>
            <person name="Baker S.E."/>
            <person name="Andersen M.R."/>
        </authorList>
    </citation>
    <scope>NUCLEOTIDE SEQUENCE [LARGE SCALE GENOMIC DNA]</scope>
    <source>
        <strain evidence="7 8">CBS 126849</strain>
    </source>
</reference>
<evidence type="ECO:0000313" key="7">
    <source>
        <dbReference type="EMBL" id="KAB8212889.1"/>
    </source>
</evidence>
<evidence type="ECO:0000256" key="4">
    <source>
        <dbReference type="ARBA" id="ARBA00023242"/>
    </source>
</evidence>
<dbReference type="GO" id="GO:0009893">
    <property type="term" value="P:positive regulation of metabolic process"/>
    <property type="evidence" value="ECO:0007669"/>
    <property type="project" value="UniProtKB-ARBA"/>
</dbReference>
<dbReference type="Gene3D" id="4.10.240.10">
    <property type="entry name" value="Zn(2)-C6 fungal-type DNA-binding domain"/>
    <property type="match status" value="1"/>
</dbReference>
<dbReference type="PROSITE" id="PS50048">
    <property type="entry name" value="ZN2_CY6_FUNGAL_2"/>
    <property type="match status" value="1"/>
</dbReference>
<dbReference type="InterPro" id="IPR053187">
    <property type="entry name" value="Notoamide_regulator"/>
</dbReference>
<sequence length="147" mass="16866">MSPPGVAPSFRPLMPQTDTKTEKEVIDNTRHKRCSIACTECRIRRQKCRGSSPCAECTLHSRKCVIDPVHDKRKKMDLKASEQELQYYRTFLHQLCQVIRECNSTHVDELLSLIRQGATNENIKAAVEEYLRLNSVYHVPCESNGGY</sequence>
<evidence type="ECO:0000259" key="6">
    <source>
        <dbReference type="PROSITE" id="PS50048"/>
    </source>
</evidence>
<evidence type="ECO:0000256" key="1">
    <source>
        <dbReference type="ARBA" id="ARBA00023015"/>
    </source>
</evidence>
<evidence type="ECO:0000256" key="2">
    <source>
        <dbReference type="ARBA" id="ARBA00023125"/>
    </source>
</evidence>
<dbReference type="Proteomes" id="UP000326799">
    <property type="component" value="Unassembled WGS sequence"/>
</dbReference>
<keyword evidence="3" id="KW-0804">Transcription</keyword>
<feature type="region of interest" description="Disordered" evidence="5">
    <location>
        <begin position="1"/>
        <end position="25"/>
    </location>
</feature>
<keyword evidence="8" id="KW-1185">Reference proteome</keyword>
<proteinExistence type="predicted"/>
<dbReference type="GO" id="GO:0008270">
    <property type="term" value="F:zinc ion binding"/>
    <property type="evidence" value="ECO:0007669"/>
    <property type="project" value="InterPro"/>
</dbReference>
<dbReference type="SMART" id="SM00066">
    <property type="entry name" value="GAL4"/>
    <property type="match status" value="1"/>
</dbReference>
<dbReference type="PANTHER" id="PTHR47256">
    <property type="entry name" value="ZN(II)2CYS6 TRANSCRIPTION FACTOR (EUROFUNG)-RELATED"/>
    <property type="match status" value="1"/>
</dbReference>
<dbReference type="GO" id="GO:0003677">
    <property type="term" value="F:DNA binding"/>
    <property type="evidence" value="ECO:0007669"/>
    <property type="project" value="UniProtKB-KW"/>
</dbReference>
<accession>A0A5N6E6F7</accession>
<feature type="non-terminal residue" evidence="7">
    <location>
        <position position="147"/>
    </location>
</feature>
<dbReference type="PROSITE" id="PS00463">
    <property type="entry name" value="ZN2_CY6_FUNGAL_1"/>
    <property type="match status" value="1"/>
</dbReference>
<organism evidence="7 8">
    <name type="scientific">Aspergillus novoparasiticus</name>
    <dbReference type="NCBI Taxonomy" id="986946"/>
    <lineage>
        <taxon>Eukaryota</taxon>
        <taxon>Fungi</taxon>
        <taxon>Dikarya</taxon>
        <taxon>Ascomycota</taxon>
        <taxon>Pezizomycotina</taxon>
        <taxon>Eurotiomycetes</taxon>
        <taxon>Eurotiomycetidae</taxon>
        <taxon>Eurotiales</taxon>
        <taxon>Aspergillaceae</taxon>
        <taxon>Aspergillus</taxon>
        <taxon>Aspergillus subgen. Circumdati</taxon>
    </lineage>
</organism>